<sequence>MAALSVPAIAQDIPRFEAHPAERAALLRRCHDDHRLARTSMCANVEAAETRAYAKRLQRQSGEPDPPSPMVMQAAKRACARPPSQRGPLGAYCGRT</sequence>
<comment type="caution">
    <text evidence="2">The sequence shown here is derived from an EMBL/GenBank/DDBJ whole genome shotgun (WGS) entry which is preliminary data.</text>
</comment>
<protein>
    <recommendedName>
        <fullName evidence="4">UrcA family protein</fullName>
    </recommendedName>
</protein>
<dbReference type="Proteomes" id="UP000295023">
    <property type="component" value="Unassembled WGS sequence"/>
</dbReference>
<proteinExistence type="predicted"/>
<accession>A0A4R4D8T9</accession>
<organism evidence="2 3">
    <name type="scientific">Roseicella aquatilis</name>
    <dbReference type="NCBI Taxonomy" id="2527868"/>
    <lineage>
        <taxon>Bacteria</taxon>
        <taxon>Pseudomonadati</taxon>
        <taxon>Pseudomonadota</taxon>
        <taxon>Alphaproteobacteria</taxon>
        <taxon>Acetobacterales</taxon>
        <taxon>Roseomonadaceae</taxon>
        <taxon>Roseicella</taxon>
    </lineage>
</organism>
<evidence type="ECO:0008006" key="4">
    <source>
        <dbReference type="Google" id="ProtNLM"/>
    </source>
</evidence>
<feature type="region of interest" description="Disordered" evidence="1">
    <location>
        <begin position="56"/>
        <end position="96"/>
    </location>
</feature>
<keyword evidence="3" id="KW-1185">Reference proteome</keyword>
<reference evidence="2 3" key="1">
    <citation type="submission" date="2019-03" db="EMBL/GenBank/DDBJ databases">
        <title>Paracraurococcus aquatilis NE82 genome sequence.</title>
        <authorList>
            <person name="Zhao Y."/>
            <person name="Du Z."/>
        </authorList>
    </citation>
    <scope>NUCLEOTIDE SEQUENCE [LARGE SCALE GENOMIC DNA]</scope>
    <source>
        <strain evidence="2 3">NE82</strain>
    </source>
</reference>
<gene>
    <name evidence="2" type="ORF">EXY23_20905</name>
</gene>
<evidence type="ECO:0000256" key="1">
    <source>
        <dbReference type="SAM" id="MobiDB-lite"/>
    </source>
</evidence>
<name>A0A4R4D8T9_9PROT</name>
<evidence type="ECO:0000313" key="2">
    <source>
        <dbReference type="EMBL" id="TCZ55791.1"/>
    </source>
</evidence>
<evidence type="ECO:0000313" key="3">
    <source>
        <dbReference type="Proteomes" id="UP000295023"/>
    </source>
</evidence>
<dbReference type="AlphaFoldDB" id="A0A4R4D8T9"/>
<dbReference type="EMBL" id="SKBM01000025">
    <property type="protein sequence ID" value="TCZ55791.1"/>
    <property type="molecule type" value="Genomic_DNA"/>
</dbReference>